<comment type="catalytic activity">
    <reaction evidence="13">
        <text>2 Fe(II)-[cytochrome] + nitrate + 2 H(+) = 2 Fe(III)-[cytochrome] + nitrite + H2O</text>
        <dbReference type="Rhea" id="RHEA:12909"/>
        <dbReference type="Rhea" id="RHEA-COMP:11777"/>
        <dbReference type="Rhea" id="RHEA-COMP:11778"/>
        <dbReference type="ChEBI" id="CHEBI:15377"/>
        <dbReference type="ChEBI" id="CHEBI:15378"/>
        <dbReference type="ChEBI" id="CHEBI:16301"/>
        <dbReference type="ChEBI" id="CHEBI:17632"/>
        <dbReference type="ChEBI" id="CHEBI:29033"/>
        <dbReference type="ChEBI" id="CHEBI:29034"/>
        <dbReference type="EC" id="1.9.6.1"/>
    </reaction>
</comment>
<dbReference type="Pfam" id="PF04879">
    <property type="entry name" value="Molybdop_Fe4S4"/>
    <property type="match status" value="1"/>
</dbReference>
<comment type="cofactor">
    <cofactor evidence="1">
        <name>Mo-bis(molybdopterin guanine dinucleotide)</name>
        <dbReference type="ChEBI" id="CHEBI:60539"/>
    </cofactor>
</comment>
<keyword evidence="4" id="KW-0500">Molybdenum</keyword>
<dbReference type="Gene3D" id="2.40.40.20">
    <property type="match status" value="1"/>
</dbReference>
<evidence type="ECO:0000256" key="6">
    <source>
        <dbReference type="ARBA" id="ARBA00022729"/>
    </source>
</evidence>
<dbReference type="CDD" id="cd00508">
    <property type="entry name" value="MopB_CT_Fdh-Nap-like"/>
    <property type="match status" value="1"/>
</dbReference>
<keyword evidence="8" id="KW-0813">Transport</keyword>
<evidence type="ECO:0000256" key="8">
    <source>
        <dbReference type="ARBA" id="ARBA00022982"/>
    </source>
</evidence>
<dbReference type="Pfam" id="PF00384">
    <property type="entry name" value="Molybdopterin"/>
    <property type="match status" value="1"/>
</dbReference>
<feature type="domain" description="4Fe-4S Mo/W bis-MGD-type" evidence="16">
    <location>
        <begin position="6"/>
        <end position="64"/>
    </location>
</feature>
<dbReference type="EMBL" id="JACPSX010000176">
    <property type="protein sequence ID" value="MBI3015243.1"/>
    <property type="molecule type" value="Genomic_DNA"/>
</dbReference>
<reference evidence="17" key="1">
    <citation type="submission" date="2020-07" db="EMBL/GenBank/DDBJ databases">
        <title>Huge and variable diversity of episymbiotic CPR bacteria and DPANN archaea in groundwater ecosystems.</title>
        <authorList>
            <person name="He C.Y."/>
            <person name="Keren R."/>
            <person name="Whittaker M."/>
            <person name="Farag I.F."/>
            <person name="Doudna J."/>
            <person name="Cate J.H.D."/>
            <person name="Banfield J.F."/>
        </authorList>
    </citation>
    <scope>NUCLEOTIDE SEQUENCE</scope>
    <source>
        <strain evidence="17">NC_groundwater_717_Ag_S-0.2um_59_8</strain>
    </source>
</reference>
<organism evidence="17 18">
    <name type="scientific">Tectimicrobiota bacterium</name>
    <dbReference type="NCBI Taxonomy" id="2528274"/>
    <lineage>
        <taxon>Bacteria</taxon>
        <taxon>Pseudomonadati</taxon>
        <taxon>Nitrospinota/Tectimicrobiota group</taxon>
        <taxon>Candidatus Tectimicrobiota</taxon>
    </lineage>
</organism>
<evidence type="ECO:0000256" key="5">
    <source>
        <dbReference type="ARBA" id="ARBA00022723"/>
    </source>
</evidence>
<dbReference type="FunFam" id="2.40.40.20:FF:000005">
    <property type="entry name" value="Periplasmic nitrate reductase"/>
    <property type="match status" value="1"/>
</dbReference>
<dbReference type="Gene3D" id="2.20.25.90">
    <property type="entry name" value="ADC-like domains"/>
    <property type="match status" value="1"/>
</dbReference>
<dbReference type="InterPro" id="IPR009010">
    <property type="entry name" value="Asp_de-COase-like_dom_sf"/>
</dbReference>
<dbReference type="PANTHER" id="PTHR43105">
    <property type="entry name" value="RESPIRATORY NITRATE REDUCTASE"/>
    <property type="match status" value="1"/>
</dbReference>
<dbReference type="GO" id="GO:0022904">
    <property type="term" value="P:respiratory electron transport chain"/>
    <property type="evidence" value="ECO:0007669"/>
    <property type="project" value="TreeGrafter"/>
</dbReference>
<dbReference type="SUPFAM" id="SSF53706">
    <property type="entry name" value="Formate dehydrogenase/DMSO reductase, domains 1-3"/>
    <property type="match status" value="1"/>
</dbReference>
<dbReference type="Pfam" id="PF01568">
    <property type="entry name" value="Molydop_binding"/>
    <property type="match status" value="1"/>
</dbReference>
<dbReference type="GO" id="GO:0051539">
    <property type="term" value="F:4 iron, 4 sulfur cluster binding"/>
    <property type="evidence" value="ECO:0007669"/>
    <property type="project" value="UniProtKB-KW"/>
</dbReference>
<dbReference type="AlphaFoldDB" id="A0A932GQI5"/>
<keyword evidence="3" id="KW-0004">4Fe-4S</keyword>
<evidence type="ECO:0000256" key="3">
    <source>
        <dbReference type="ARBA" id="ARBA00022485"/>
    </source>
</evidence>
<proteinExistence type="predicted"/>
<keyword evidence="11" id="KW-0411">Iron-sulfur</keyword>
<evidence type="ECO:0000259" key="16">
    <source>
        <dbReference type="PROSITE" id="PS51669"/>
    </source>
</evidence>
<dbReference type="InterPro" id="IPR006963">
    <property type="entry name" value="Mopterin_OxRdtase_4Fe-4S_dom"/>
</dbReference>
<evidence type="ECO:0000256" key="11">
    <source>
        <dbReference type="ARBA" id="ARBA00023014"/>
    </source>
</evidence>
<dbReference type="EC" id="1.9.6.1" evidence="15"/>
<evidence type="ECO:0000256" key="12">
    <source>
        <dbReference type="ARBA" id="ARBA00023063"/>
    </source>
</evidence>
<keyword evidence="10" id="KW-0408">Iron</keyword>
<evidence type="ECO:0000256" key="10">
    <source>
        <dbReference type="ARBA" id="ARBA00023004"/>
    </source>
</evidence>
<dbReference type="Proteomes" id="UP000741360">
    <property type="component" value="Unassembled WGS sequence"/>
</dbReference>
<dbReference type="GO" id="GO:0008863">
    <property type="term" value="F:formate dehydrogenase (NAD+) activity"/>
    <property type="evidence" value="ECO:0007669"/>
    <property type="project" value="InterPro"/>
</dbReference>
<keyword evidence="5" id="KW-0479">Metal-binding</keyword>
<keyword evidence="8" id="KW-0249">Electron transport</keyword>
<dbReference type="SUPFAM" id="SSF50692">
    <property type="entry name" value="ADC-like"/>
    <property type="match status" value="1"/>
</dbReference>
<dbReference type="CDD" id="cd02753">
    <property type="entry name" value="MopB_Formate-Dh-H"/>
    <property type="match status" value="1"/>
</dbReference>
<evidence type="ECO:0000256" key="2">
    <source>
        <dbReference type="ARBA" id="ARBA00001966"/>
    </source>
</evidence>
<accession>A0A932GQI5</accession>
<evidence type="ECO:0000256" key="13">
    <source>
        <dbReference type="ARBA" id="ARBA00052176"/>
    </source>
</evidence>
<gene>
    <name evidence="17" type="primary">fdhF</name>
    <name evidence="17" type="ORF">HYY65_09340</name>
</gene>
<dbReference type="PANTHER" id="PTHR43105:SF14">
    <property type="entry name" value="FORMATE DEHYDROGENASE H"/>
    <property type="match status" value="1"/>
</dbReference>
<keyword evidence="6" id="KW-0732">Signal</keyword>
<dbReference type="Gene3D" id="3.40.228.10">
    <property type="entry name" value="Dimethylsulfoxide Reductase, domain 2"/>
    <property type="match status" value="1"/>
</dbReference>
<evidence type="ECO:0000256" key="7">
    <source>
        <dbReference type="ARBA" id="ARBA00022764"/>
    </source>
</evidence>
<evidence type="ECO:0000256" key="1">
    <source>
        <dbReference type="ARBA" id="ARBA00001942"/>
    </source>
</evidence>
<comment type="caution">
    <text evidence="17">The sequence shown here is derived from an EMBL/GenBank/DDBJ whole genome shotgun (WGS) entry which is preliminary data.</text>
</comment>
<evidence type="ECO:0000256" key="9">
    <source>
        <dbReference type="ARBA" id="ARBA00023002"/>
    </source>
</evidence>
<dbReference type="PIRSF" id="PIRSF000144">
    <property type="entry name" value="CbbBc"/>
    <property type="match status" value="1"/>
</dbReference>
<keyword evidence="9" id="KW-0560">Oxidoreductase</keyword>
<dbReference type="InterPro" id="IPR006657">
    <property type="entry name" value="MoPterin_dinucl-bd_dom"/>
</dbReference>
<dbReference type="GO" id="GO:0050140">
    <property type="term" value="F:nitrate reductase (cytochrome) activity"/>
    <property type="evidence" value="ECO:0007669"/>
    <property type="project" value="UniProtKB-EC"/>
</dbReference>
<protein>
    <recommendedName>
        <fullName evidence="15">nitrate reductase (cytochrome)</fullName>
        <ecNumber evidence="15">1.9.6.1</ecNumber>
    </recommendedName>
</protein>
<keyword evidence="7" id="KW-0574">Periplasm</keyword>
<dbReference type="GO" id="GO:0043546">
    <property type="term" value="F:molybdopterin cofactor binding"/>
    <property type="evidence" value="ECO:0007669"/>
    <property type="project" value="InterPro"/>
</dbReference>
<dbReference type="InterPro" id="IPR041924">
    <property type="entry name" value="Formate_Dh-H_N"/>
</dbReference>
<evidence type="ECO:0000313" key="18">
    <source>
        <dbReference type="Proteomes" id="UP000741360"/>
    </source>
</evidence>
<keyword evidence="12" id="KW-0534">Nitrate assimilation</keyword>
<dbReference type="InterPro" id="IPR050123">
    <property type="entry name" value="Prok_molybdopt-oxidoreductase"/>
</dbReference>
<dbReference type="NCBIfam" id="TIGR01591">
    <property type="entry name" value="Fdh-alpha"/>
    <property type="match status" value="1"/>
</dbReference>
<dbReference type="Gene3D" id="3.40.50.740">
    <property type="match status" value="1"/>
</dbReference>
<dbReference type="GO" id="GO:0042128">
    <property type="term" value="P:nitrate assimilation"/>
    <property type="evidence" value="ECO:0007669"/>
    <property type="project" value="UniProtKB-KW"/>
</dbReference>
<evidence type="ECO:0000313" key="17">
    <source>
        <dbReference type="EMBL" id="MBI3015243.1"/>
    </source>
</evidence>
<evidence type="ECO:0000256" key="4">
    <source>
        <dbReference type="ARBA" id="ARBA00022505"/>
    </source>
</evidence>
<comment type="function">
    <text evidence="14">Catalytic subunit of the periplasmic nitrate reductase complex NapAB. Receives electrons from NapB and catalyzes the reduction of nitrate to nitrite.</text>
</comment>
<dbReference type="InterPro" id="IPR006656">
    <property type="entry name" value="Mopterin_OxRdtase"/>
</dbReference>
<dbReference type="InterPro" id="IPR006478">
    <property type="entry name" value="Formate_DH_asu"/>
</dbReference>
<comment type="cofactor">
    <cofactor evidence="2">
        <name>[4Fe-4S] cluster</name>
        <dbReference type="ChEBI" id="CHEBI:49883"/>
    </cofactor>
</comment>
<dbReference type="GO" id="GO:0003954">
    <property type="term" value="F:NADH dehydrogenase activity"/>
    <property type="evidence" value="ECO:0007669"/>
    <property type="project" value="TreeGrafter"/>
</dbReference>
<dbReference type="GO" id="GO:0046872">
    <property type="term" value="F:metal ion binding"/>
    <property type="evidence" value="ECO:0007669"/>
    <property type="project" value="UniProtKB-KW"/>
</dbReference>
<dbReference type="GO" id="GO:0016020">
    <property type="term" value="C:membrane"/>
    <property type="evidence" value="ECO:0007669"/>
    <property type="project" value="TreeGrafter"/>
</dbReference>
<dbReference type="SMART" id="SM00926">
    <property type="entry name" value="Molybdop_Fe4S4"/>
    <property type="match status" value="1"/>
</dbReference>
<evidence type="ECO:0000256" key="14">
    <source>
        <dbReference type="ARBA" id="ARBA00055000"/>
    </source>
</evidence>
<sequence length="692" mass="75514">MGYPGCRRVETTCPYCGVGCGIVLQVNPQEQILGMVEDVPENPSSRGMLCVKGRFGTGFVHHPSRLKKPLIRKGGSLVEASWEEALDVIAERLAGYRGEEFAALASAKATNEDGYVMQKFVRVVMGTNSIDHCTRLCHAPSVEAMLTSLGSGATSNSYMDYEEAGCLMVVGSDSSANHPVIAVRFRKAVQKHGAKLIVVNPKWIDLCSYADLWLRQNPGTDVALFNGLARIVLDEGWEDREFIEGRTENFAEWKASLEEYTSRRVSRITGVPEEDLRAAARYYARPAHGGSCLIWGMGITQHINGTANAHALLNLALVTGQMGKPASGISPLRGQNNVQGCGDAGCIPDSLPGYQPVGSPAARAKFAAKWGVPIPESEGLRVTEMVEAAMAGKLRAMYIVGENPLLSEADLHHAREAVSKLEFLVVQDLFLHETAEIAHVVLPACSFAEKDGTFTNSERRVQRVRRAIAPTGETRPDTEIICEVARRVLQKRGRSAEGFDFAGPAEVFSEMASLVPFLAGINYQRLEKAGIQWPCPAPDHPGTRYLYSEGFPRGRGKFVPVYQGSPADELPDEEYPLILNTGRILYHWHGGTLTRRVEGLLALAPRLEVAIHPNDASRYGLQPGAPVRLSSRRGDLTGVAKVTAAVREGEVFVPFVRIEESAANFLTNSAHDPSSRIPEYKVCAVRLEPVHH</sequence>
<dbReference type="GO" id="GO:0015942">
    <property type="term" value="P:formate metabolic process"/>
    <property type="evidence" value="ECO:0007669"/>
    <property type="project" value="InterPro"/>
</dbReference>
<evidence type="ECO:0000256" key="15">
    <source>
        <dbReference type="ARBA" id="ARBA00067026"/>
    </source>
</evidence>
<name>A0A932GQI5_UNCTE</name>
<dbReference type="PROSITE" id="PS51669">
    <property type="entry name" value="4FE4S_MOW_BIS_MGD"/>
    <property type="match status" value="1"/>
</dbReference>